<dbReference type="EMBL" id="AZSP01000387">
    <property type="protein sequence ID" value="PVE04526.1"/>
    <property type="molecule type" value="Genomic_DNA"/>
</dbReference>
<accession>A0A2T7SNY2</accession>
<dbReference type="SUPFAM" id="SSF51556">
    <property type="entry name" value="Metallo-dependent hydrolases"/>
    <property type="match status" value="1"/>
</dbReference>
<keyword evidence="2" id="KW-0378">Hydrolase</keyword>
<organism evidence="2 3">
    <name type="scientific">Streptomyces scopuliridis RB72</name>
    <dbReference type="NCBI Taxonomy" id="1440053"/>
    <lineage>
        <taxon>Bacteria</taxon>
        <taxon>Bacillati</taxon>
        <taxon>Actinomycetota</taxon>
        <taxon>Actinomycetes</taxon>
        <taxon>Kitasatosporales</taxon>
        <taxon>Streptomycetaceae</taxon>
        <taxon>Streptomyces</taxon>
    </lineage>
</organism>
<dbReference type="AlphaFoldDB" id="A0A2T7SNY2"/>
<dbReference type="InterPro" id="IPR006680">
    <property type="entry name" value="Amidohydro-rel"/>
</dbReference>
<sequence length="188" mass="19372">MGPAHVVGAAVIDGSGRDPSNLDITIENGRITQLGASSAHGERLDAEGLTMTPGLIDAHVHLGLSSPIQPHFSFQISAAEIAADIFATAGATLDAGFTTVRDTGGIDGGVVTAIAKGKVRGPRVLSCGPVQCQIGGHGYYGAEWEPTELWSSHHLAGLCALSEDPELFSDPTNAVLVIQAGQIVKDLR</sequence>
<evidence type="ECO:0000313" key="3">
    <source>
        <dbReference type="Proteomes" id="UP000245992"/>
    </source>
</evidence>
<evidence type="ECO:0000259" key="1">
    <source>
        <dbReference type="Pfam" id="PF01979"/>
    </source>
</evidence>
<keyword evidence="3" id="KW-1185">Reference proteome</keyword>
<dbReference type="RefSeq" id="WP_030353043.1">
    <property type="nucleotide sequence ID" value="NZ_AZSP01000387.1"/>
</dbReference>
<name>A0A2T7SNY2_9ACTN</name>
<dbReference type="InterPro" id="IPR011059">
    <property type="entry name" value="Metal-dep_hydrolase_composite"/>
</dbReference>
<dbReference type="InterPro" id="IPR051781">
    <property type="entry name" value="Metallo-dep_Hydrolase"/>
</dbReference>
<dbReference type="STRING" id="1440053.GCA_000718095_04014"/>
<dbReference type="GO" id="GO:0016810">
    <property type="term" value="F:hydrolase activity, acting on carbon-nitrogen (but not peptide) bonds"/>
    <property type="evidence" value="ECO:0007669"/>
    <property type="project" value="InterPro"/>
</dbReference>
<protein>
    <submittedName>
        <fullName evidence="2">Amidohydrolase</fullName>
    </submittedName>
</protein>
<comment type="caution">
    <text evidence="2">The sequence shown here is derived from an EMBL/GenBank/DDBJ whole genome shotgun (WGS) entry which is preliminary data.</text>
</comment>
<dbReference type="PANTHER" id="PTHR43135">
    <property type="entry name" value="ALPHA-D-RIBOSE 1-METHYLPHOSPHONATE 5-TRIPHOSPHATE DIPHOSPHATASE"/>
    <property type="match status" value="1"/>
</dbReference>
<dbReference type="SUPFAM" id="SSF51338">
    <property type="entry name" value="Composite domain of metallo-dependent hydrolases"/>
    <property type="match status" value="1"/>
</dbReference>
<dbReference type="Proteomes" id="UP000245992">
    <property type="component" value="Unassembled WGS sequence"/>
</dbReference>
<gene>
    <name evidence="2" type="ORF">Y717_11500</name>
</gene>
<dbReference type="Gene3D" id="3.20.20.140">
    <property type="entry name" value="Metal-dependent hydrolases"/>
    <property type="match status" value="1"/>
</dbReference>
<feature type="domain" description="Amidohydrolase-related" evidence="1">
    <location>
        <begin position="50"/>
        <end position="125"/>
    </location>
</feature>
<proteinExistence type="predicted"/>
<dbReference type="Pfam" id="PF01979">
    <property type="entry name" value="Amidohydro_1"/>
    <property type="match status" value="1"/>
</dbReference>
<evidence type="ECO:0000313" key="2">
    <source>
        <dbReference type="EMBL" id="PVE04526.1"/>
    </source>
</evidence>
<dbReference type="PANTHER" id="PTHR43135:SF3">
    <property type="entry name" value="ALPHA-D-RIBOSE 1-METHYLPHOSPHONATE 5-TRIPHOSPHATE DIPHOSPHATASE"/>
    <property type="match status" value="1"/>
</dbReference>
<dbReference type="InterPro" id="IPR032466">
    <property type="entry name" value="Metal_Hydrolase"/>
</dbReference>
<reference evidence="2 3" key="1">
    <citation type="submission" date="2013-12" db="EMBL/GenBank/DDBJ databases">
        <title>Annotated genome of Streptomyces scopuliridis.</title>
        <authorList>
            <person name="Olson J.B."/>
        </authorList>
    </citation>
    <scope>NUCLEOTIDE SEQUENCE [LARGE SCALE GENOMIC DNA]</scope>
    <source>
        <strain evidence="2 3">RB72</strain>
    </source>
</reference>